<dbReference type="InterPro" id="IPR008264">
    <property type="entry name" value="Beta_glucanase"/>
</dbReference>
<dbReference type="InterPro" id="IPR013320">
    <property type="entry name" value="ConA-like_dom_sf"/>
</dbReference>
<dbReference type="GO" id="GO:0005975">
    <property type="term" value="P:carbohydrate metabolic process"/>
    <property type="evidence" value="ECO:0007669"/>
    <property type="project" value="InterPro"/>
</dbReference>
<dbReference type="EMBL" id="MH043800">
    <property type="protein sequence ID" value="AWI66954.1"/>
    <property type="molecule type" value="mRNA"/>
</dbReference>
<keyword evidence="2" id="KW-0326">Glycosidase</keyword>
<evidence type="ECO:0000256" key="1">
    <source>
        <dbReference type="ARBA" id="ARBA00022801"/>
    </source>
</evidence>
<evidence type="ECO:0000313" key="6">
    <source>
        <dbReference type="EMBL" id="AWI66954.1"/>
    </source>
</evidence>
<dbReference type="PANTHER" id="PTHR31062">
    <property type="entry name" value="XYLOGLUCAN ENDOTRANSGLUCOSYLASE/HYDROLASE PROTEIN 8-RELATED"/>
    <property type="match status" value="1"/>
</dbReference>
<feature type="active site" description="Nucleophile" evidence="3">
    <location>
        <position position="126"/>
    </location>
</feature>
<feature type="signal peptide" evidence="4">
    <location>
        <begin position="1"/>
        <end position="22"/>
    </location>
</feature>
<dbReference type="InterPro" id="IPR044791">
    <property type="entry name" value="Beta-glucanase/XTH"/>
</dbReference>
<keyword evidence="1 6" id="KW-0378">Hydrolase</keyword>
<evidence type="ECO:0000259" key="5">
    <source>
        <dbReference type="PROSITE" id="PS51762"/>
    </source>
</evidence>
<evidence type="ECO:0000256" key="2">
    <source>
        <dbReference type="ARBA" id="ARBA00023295"/>
    </source>
</evidence>
<protein>
    <submittedName>
        <fullName evidence="6">Glycosyl hydrolase family 16</fullName>
    </submittedName>
</protein>
<organism evidence="6">
    <name type="scientific">Neocallimastix cameroonii</name>
    <dbReference type="NCBI Taxonomy" id="1764037"/>
    <lineage>
        <taxon>Eukaryota</taxon>
        <taxon>Fungi</taxon>
        <taxon>Fungi incertae sedis</taxon>
        <taxon>Chytridiomycota</taxon>
        <taxon>Chytridiomycota incertae sedis</taxon>
        <taxon>Neocallimastigomycetes</taxon>
        <taxon>Neocallimastigales</taxon>
        <taxon>Neocallimastigaceae</taxon>
        <taxon>Neocallimastix</taxon>
    </lineage>
</organism>
<sequence length="238" mass="26935">MKTMLFSVFLTVTGLLATLSNSSPVPATTWQGENVGMDLDAYDPENFMMSNWSNGGTFGCRWSPNNIHFEDGQMRLTIDRDSSGYTGGEYSTKKSFGYGMYLVSMKPIKNPGVVSSFFTYSEDYDEIDIEFLGYDTTKVQFNYFNKGVGNNNAFLYDLGFDASESYHTYGFYWDQNSITWYVDDKPVYTASGNMPNSKSKIIFNVWPGKGVDSWLKPYDGATPLHAYYDWASYDAPLN</sequence>
<dbReference type="PRINTS" id="PR00737">
    <property type="entry name" value="GLHYDRLASE16"/>
</dbReference>
<proteinExistence type="evidence at transcript level"/>
<name>A0A2S1TZ95_9FUNG</name>
<dbReference type="SUPFAM" id="SSF49899">
    <property type="entry name" value="Concanavalin A-like lectins/glucanases"/>
    <property type="match status" value="1"/>
</dbReference>
<accession>A0A2S1TZ95</accession>
<feature type="domain" description="GH16" evidence="5">
    <location>
        <begin position="18"/>
        <end position="238"/>
    </location>
</feature>
<keyword evidence="4" id="KW-0732">Signal</keyword>
<feature type="chain" id="PRO_5015485036" evidence="4">
    <location>
        <begin position="23"/>
        <end position="238"/>
    </location>
</feature>
<dbReference type="Pfam" id="PF00722">
    <property type="entry name" value="Glyco_hydro_16"/>
    <property type="match status" value="1"/>
</dbReference>
<evidence type="ECO:0000256" key="4">
    <source>
        <dbReference type="SAM" id="SignalP"/>
    </source>
</evidence>
<dbReference type="PROSITE" id="PS51762">
    <property type="entry name" value="GH16_2"/>
    <property type="match status" value="1"/>
</dbReference>
<evidence type="ECO:0000256" key="3">
    <source>
        <dbReference type="PIRSR" id="PIRSR608264-1"/>
    </source>
</evidence>
<dbReference type="InterPro" id="IPR000757">
    <property type="entry name" value="Beta-glucanase-like"/>
</dbReference>
<dbReference type="AlphaFoldDB" id="A0A2S1TZ95"/>
<dbReference type="Gene3D" id="2.60.120.200">
    <property type="match status" value="1"/>
</dbReference>
<feature type="active site" description="Proton donor" evidence="3">
    <location>
        <position position="130"/>
    </location>
</feature>
<reference evidence="6" key="1">
    <citation type="submission" date="2018-03" db="EMBL/GenBank/DDBJ databases">
        <title>Horizontal gene transfer is an indispensable driver in forging the evolution of the Neocallimastigomycota as a distinct gut-dwelling fungal lineage.</title>
        <authorList>
            <person name="Murphy C.L."/>
            <person name="Youssef N.H."/>
            <person name="Elshahed M.S."/>
        </authorList>
    </citation>
    <scope>NUCLEOTIDE SEQUENCE</scope>
    <source>
        <strain evidence="6">G3</strain>
    </source>
</reference>
<dbReference type="GO" id="GO:0004553">
    <property type="term" value="F:hydrolase activity, hydrolyzing O-glycosyl compounds"/>
    <property type="evidence" value="ECO:0007669"/>
    <property type="project" value="InterPro"/>
</dbReference>